<dbReference type="Proteomes" id="UP000239757">
    <property type="component" value="Unassembled WGS sequence"/>
</dbReference>
<dbReference type="EMBL" id="KZ666041">
    <property type="protein sequence ID" value="PPR96431.1"/>
    <property type="molecule type" value="Genomic_DNA"/>
</dbReference>
<feature type="region of interest" description="Disordered" evidence="1">
    <location>
        <begin position="28"/>
        <end position="58"/>
    </location>
</feature>
<dbReference type="AlphaFoldDB" id="A0A2P5WZE7"/>
<name>A0A2P5WZE7_GOSBA</name>
<evidence type="ECO:0000313" key="2">
    <source>
        <dbReference type="EMBL" id="PPR96431.1"/>
    </source>
</evidence>
<protein>
    <submittedName>
        <fullName evidence="2">Uncharacterized protein</fullName>
    </submittedName>
</protein>
<reference evidence="2 3" key="1">
    <citation type="submission" date="2015-01" db="EMBL/GenBank/DDBJ databases">
        <title>Genome of allotetraploid Gossypium barbadense reveals genomic plasticity and fiber elongation in cotton evolution.</title>
        <authorList>
            <person name="Chen X."/>
            <person name="Liu X."/>
            <person name="Zhao B."/>
            <person name="Zheng H."/>
            <person name="Hu Y."/>
            <person name="Lu G."/>
            <person name="Yang C."/>
            <person name="Chen J."/>
            <person name="Shan C."/>
            <person name="Zhang L."/>
            <person name="Zhou Y."/>
            <person name="Wang L."/>
            <person name="Guo W."/>
            <person name="Bai Y."/>
            <person name="Ruan J."/>
            <person name="Shangguan X."/>
            <person name="Mao Y."/>
            <person name="Jiang J."/>
            <person name="Zhu Y."/>
            <person name="Lei J."/>
            <person name="Kang H."/>
            <person name="Chen S."/>
            <person name="He X."/>
            <person name="Wang R."/>
            <person name="Wang Y."/>
            <person name="Chen J."/>
            <person name="Wang L."/>
            <person name="Yu S."/>
            <person name="Wang B."/>
            <person name="Wei J."/>
            <person name="Song S."/>
            <person name="Lu X."/>
            <person name="Gao Z."/>
            <person name="Gu W."/>
            <person name="Deng X."/>
            <person name="Ma D."/>
            <person name="Wang S."/>
            <person name="Liang W."/>
            <person name="Fang L."/>
            <person name="Cai C."/>
            <person name="Zhu X."/>
            <person name="Zhou B."/>
            <person name="Zhang Y."/>
            <person name="Chen Z."/>
            <person name="Xu S."/>
            <person name="Zhu R."/>
            <person name="Wang S."/>
            <person name="Zhang T."/>
            <person name="Zhao G."/>
        </authorList>
    </citation>
    <scope>NUCLEOTIDE SEQUENCE [LARGE SCALE GENOMIC DNA]</scope>
    <source>
        <strain evidence="3">cv. Xinhai21</strain>
        <tissue evidence="2">Leaf</tissue>
    </source>
</reference>
<evidence type="ECO:0000313" key="3">
    <source>
        <dbReference type="Proteomes" id="UP000239757"/>
    </source>
</evidence>
<organism evidence="2 3">
    <name type="scientific">Gossypium barbadense</name>
    <name type="common">Sea Island cotton</name>
    <name type="synonym">Hibiscus barbadensis</name>
    <dbReference type="NCBI Taxonomy" id="3634"/>
    <lineage>
        <taxon>Eukaryota</taxon>
        <taxon>Viridiplantae</taxon>
        <taxon>Streptophyta</taxon>
        <taxon>Embryophyta</taxon>
        <taxon>Tracheophyta</taxon>
        <taxon>Spermatophyta</taxon>
        <taxon>Magnoliopsida</taxon>
        <taxon>eudicotyledons</taxon>
        <taxon>Gunneridae</taxon>
        <taxon>Pentapetalae</taxon>
        <taxon>rosids</taxon>
        <taxon>malvids</taxon>
        <taxon>Malvales</taxon>
        <taxon>Malvaceae</taxon>
        <taxon>Malvoideae</taxon>
        <taxon>Gossypium</taxon>
    </lineage>
</organism>
<gene>
    <name evidence="2" type="ORF">GOBAR_AA24238</name>
</gene>
<evidence type="ECO:0000256" key="1">
    <source>
        <dbReference type="SAM" id="MobiDB-lite"/>
    </source>
</evidence>
<proteinExistence type="predicted"/>
<accession>A0A2P5WZE7</accession>
<sequence length="118" mass="12478">MADLCLVNEEEGFVATNVGMLSIINVGPKDGMGPSDPGDTITGLMDLESNGESSPTHIDDVKKHQRTLVSISVILGDSIVSHGQHDLSLALLGTTVGHYENFQLERSWTGKSTGNSPS</sequence>